<keyword evidence="2" id="KW-1185">Reference proteome</keyword>
<dbReference type="Proteomes" id="UP000532746">
    <property type="component" value="Unassembled WGS sequence"/>
</dbReference>
<comment type="caution">
    <text evidence="1">The sequence shown here is derived from an EMBL/GenBank/DDBJ whole genome shotgun (WGS) entry which is preliminary data.</text>
</comment>
<dbReference type="AlphaFoldDB" id="A0A7W9SYK2"/>
<protein>
    <recommendedName>
        <fullName evidence="3">DUF3575 domain-containing protein</fullName>
    </recommendedName>
</protein>
<reference evidence="1 2" key="1">
    <citation type="submission" date="2020-08" db="EMBL/GenBank/DDBJ databases">
        <title>Genomic Encyclopedia of Type Strains, Phase IV (KMG-IV): sequencing the most valuable type-strain genomes for metagenomic binning, comparative biology and taxonomic classification.</title>
        <authorList>
            <person name="Goeker M."/>
        </authorList>
    </citation>
    <scope>NUCLEOTIDE SEQUENCE [LARGE SCALE GENOMIC DNA]</scope>
    <source>
        <strain evidence="1 2">DSM 26718</strain>
    </source>
</reference>
<dbReference type="InterPro" id="IPR021958">
    <property type="entry name" value="DUF3575"/>
</dbReference>
<gene>
    <name evidence="1" type="ORF">HNQ93_000399</name>
</gene>
<dbReference type="EMBL" id="JACHGG010000001">
    <property type="protein sequence ID" value="MBB6057569.1"/>
    <property type="molecule type" value="Genomic_DNA"/>
</dbReference>
<dbReference type="Pfam" id="PF12099">
    <property type="entry name" value="DUF3575"/>
    <property type="match status" value="1"/>
</dbReference>
<evidence type="ECO:0000313" key="2">
    <source>
        <dbReference type="Proteomes" id="UP000532746"/>
    </source>
</evidence>
<organism evidence="1 2">
    <name type="scientific">Hymenobacter luteus</name>
    <dbReference type="NCBI Taxonomy" id="1411122"/>
    <lineage>
        <taxon>Bacteria</taxon>
        <taxon>Pseudomonadati</taxon>
        <taxon>Bacteroidota</taxon>
        <taxon>Cytophagia</taxon>
        <taxon>Cytophagales</taxon>
        <taxon>Hymenobacteraceae</taxon>
        <taxon>Hymenobacter</taxon>
    </lineage>
</organism>
<sequence>MAITAILALTFLSSGAGPRFPTDTLRRWAPRLAPLSLADPRRPTLQLGVEYFLAPQLSLGADVGTRVVVPESFRRPGQQVRHQTYRAEVRYYFPLTGRSQQFVAAEGFYVPYAYTSRDGLLLRDGTFYTYDQARVRRRTWGTGLKYGWYYPFGPRQRWWFETALGLGLRRVPARYSRIRNQQLADSARISSYQNQEWRLGTQPADGSYSDRLHLTVSFRVGYRLFRPR</sequence>
<dbReference type="RefSeq" id="WP_183402186.1">
    <property type="nucleotide sequence ID" value="NZ_JACHGG010000001.1"/>
</dbReference>
<evidence type="ECO:0000313" key="1">
    <source>
        <dbReference type="EMBL" id="MBB6057569.1"/>
    </source>
</evidence>
<proteinExistence type="predicted"/>
<evidence type="ECO:0008006" key="3">
    <source>
        <dbReference type="Google" id="ProtNLM"/>
    </source>
</evidence>
<name>A0A7W9SYK2_9BACT</name>
<accession>A0A7W9SYK2</accession>